<dbReference type="AlphaFoldDB" id="B7PSA0"/>
<dbReference type="Proteomes" id="UP000001555">
    <property type="component" value="Unassembled WGS sequence"/>
</dbReference>
<evidence type="ECO:0000313" key="2">
    <source>
        <dbReference type="EnsemblMetazoa" id="ISCW019516-PA"/>
    </source>
</evidence>
<accession>B7PSA0</accession>
<dbReference type="EMBL" id="ABJB010393580">
    <property type="status" value="NOT_ANNOTATED_CDS"/>
    <property type="molecule type" value="Genomic_DNA"/>
</dbReference>
<reference evidence="1 3" key="1">
    <citation type="submission" date="2008-03" db="EMBL/GenBank/DDBJ databases">
        <title>Annotation of Ixodes scapularis.</title>
        <authorList>
            <consortium name="Ixodes scapularis Genome Project Consortium"/>
            <person name="Caler E."/>
            <person name="Hannick L.I."/>
            <person name="Bidwell S."/>
            <person name="Joardar V."/>
            <person name="Thiagarajan M."/>
            <person name="Amedeo P."/>
            <person name="Galinsky K.J."/>
            <person name="Schobel S."/>
            <person name="Inman J."/>
            <person name="Hostetler J."/>
            <person name="Miller J."/>
            <person name="Hammond M."/>
            <person name="Megy K."/>
            <person name="Lawson D."/>
            <person name="Kodira C."/>
            <person name="Sutton G."/>
            <person name="Meyer J."/>
            <person name="Hill C.A."/>
            <person name="Birren B."/>
            <person name="Nene V."/>
            <person name="Collins F."/>
            <person name="Alarcon-Chaidez F."/>
            <person name="Wikel S."/>
            <person name="Strausberg R."/>
        </authorList>
    </citation>
    <scope>NUCLEOTIDE SEQUENCE [LARGE SCALE GENOMIC DNA]</scope>
    <source>
        <strain evidence="3">Wikel</strain>
        <strain evidence="1">Wikel colony</strain>
    </source>
</reference>
<protein>
    <submittedName>
        <fullName evidence="1 2">Uncharacterized protein</fullName>
    </submittedName>
</protein>
<keyword evidence="3" id="KW-1185">Reference proteome</keyword>
<dbReference type="InParanoid" id="B7PSA0"/>
<sequence>MHSRRGACQLIGKKIRRAAVLGQDTRDSRLHLVAPLHWSAATSMTTRRHVCAQEALGPQEGKSELDQFGKLFLGGLDYSTTDSRATLISEKESSSLCSYELDVDGPKESVCLCKMERPAPWLSWTHSVPVGVSHCVSVRKWTGD</sequence>
<dbReference type="EMBL" id="ABJB010259367">
    <property type="status" value="NOT_ANNOTATED_CDS"/>
    <property type="molecule type" value="Genomic_DNA"/>
</dbReference>
<dbReference type="EMBL" id="ABJB010445645">
    <property type="status" value="NOT_ANNOTATED_CDS"/>
    <property type="molecule type" value="Genomic_DNA"/>
</dbReference>
<dbReference type="EnsemblMetazoa" id="ISCW019516-RA">
    <property type="protein sequence ID" value="ISCW019516-PA"/>
    <property type="gene ID" value="ISCW019516"/>
</dbReference>
<dbReference type="VEuPathDB" id="VectorBase:ISCW019516"/>
<evidence type="ECO:0000313" key="3">
    <source>
        <dbReference type="Proteomes" id="UP000001555"/>
    </source>
</evidence>
<reference evidence="2" key="2">
    <citation type="submission" date="2020-05" db="UniProtKB">
        <authorList>
            <consortium name="EnsemblMetazoa"/>
        </authorList>
    </citation>
    <scope>IDENTIFICATION</scope>
    <source>
        <strain evidence="2">wikel</strain>
    </source>
</reference>
<dbReference type="HOGENOM" id="CLU_1798577_0_0_1"/>
<organism>
    <name type="scientific">Ixodes scapularis</name>
    <name type="common">Black-legged tick</name>
    <name type="synonym">Deer tick</name>
    <dbReference type="NCBI Taxonomy" id="6945"/>
    <lineage>
        <taxon>Eukaryota</taxon>
        <taxon>Metazoa</taxon>
        <taxon>Ecdysozoa</taxon>
        <taxon>Arthropoda</taxon>
        <taxon>Chelicerata</taxon>
        <taxon>Arachnida</taxon>
        <taxon>Acari</taxon>
        <taxon>Parasitiformes</taxon>
        <taxon>Ixodida</taxon>
        <taxon>Ixodoidea</taxon>
        <taxon>Ixodidae</taxon>
        <taxon>Ixodinae</taxon>
        <taxon>Ixodes</taxon>
    </lineage>
</organism>
<dbReference type="PaxDb" id="6945-B7PSA0"/>
<name>B7PSA0_IXOSC</name>
<proteinExistence type="predicted"/>
<gene>
    <name evidence="1" type="ORF">IscW_ISCW019516</name>
</gene>
<dbReference type="EMBL" id="DS777486">
    <property type="protein sequence ID" value="EEC09472.1"/>
    <property type="molecule type" value="Genomic_DNA"/>
</dbReference>
<evidence type="ECO:0000313" key="1">
    <source>
        <dbReference type="EMBL" id="EEC09472.1"/>
    </source>
</evidence>
<dbReference type="VEuPathDB" id="VectorBase:ISCI019516"/>